<keyword evidence="1" id="KW-1133">Transmembrane helix</keyword>
<dbReference type="Proteomes" id="UP000812277">
    <property type="component" value="Unassembled WGS sequence"/>
</dbReference>
<reference evidence="2 3" key="1">
    <citation type="submission" date="2021-07" db="EMBL/GenBank/DDBJ databases">
        <title>Paenibacillus radiodurans sp. nov., isolated from the southeastern edge of Tengger Desert.</title>
        <authorList>
            <person name="Zhang G."/>
        </authorList>
    </citation>
    <scope>NUCLEOTIDE SEQUENCE [LARGE SCALE GENOMIC DNA]</scope>
    <source>
        <strain evidence="2 3">DT7-4</strain>
    </source>
</reference>
<keyword evidence="3" id="KW-1185">Reference proteome</keyword>
<gene>
    <name evidence="2" type="ORF">K0T92_10140</name>
</gene>
<name>A0ABS7D6C8_9BACL</name>
<comment type="caution">
    <text evidence="2">The sequence shown here is derived from an EMBL/GenBank/DDBJ whole genome shotgun (WGS) entry which is preliminary data.</text>
</comment>
<protein>
    <submittedName>
        <fullName evidence="2">Copper amine oxidase N-terminal domain-containing protein</fullName>
    </submittedName>
</protein>
<proteinExistence type="predicted"/>
<feature type="transmembrane region" description="Helical" evidence="1">
    <location>
        <begin position="6"/>
        <end position="24"/>
    </location>
</feature>
<sequence length="155" mass="17539">MKRSAYVMIGMMIGILISFGIGASGGRLDSLIGKGIQGEREMYLNGEKIGTAVIFDGQTFIPVRSMNGYFGINFTLDSKKIAFGSEPIYAMRPAKYSLYQIKYSRSKQEELLRTTIMEMNKKPSLSLAEKNHIALLRFLLAKYELWETEFLLENS</sequence>
<evidence type="ECO:0000313" key="3">
    <source>
        <dbReference type="Proteomes" id="UP000812277"/>
    </source>
</evidence>
<dbReference type="RefSeq" id="WP_219872343.1">
    <property type="nucleotide sequence ID" value="NZ_JAHZIJ010000005.1"/>
</dbReference>
<organism evidence="2 3">
    <name type="scientific">Paenibacillus oenotherae</name>
    <dbReference type="NCBI Taxonomy" id="1435645"/>
    <lineage>
        <taxon>Bacteria</taxon>
        <taxon>Bacillati</taxon>
        <taxon>Bacillota</taxon>
        <taxon>Bacilli</taxon>
        <taxon>Bacillales</taxon>
        <taxon>Paenibacillaceae</taxon>
        <taxon>Paenibacillus</taxon>
    </lineage>
</organism>
<accession>A0ABS7D6C8</accession>
<evidence type="ECO:0000256" key="1">
    <source>
        <dbReference type="SAM" id="Phobius"/>
    </source>
</evidence>
<dbReference type="EMBL" id="JAHZIJ010000005">
    <property type="protein sequence ID" value="MBW7475107.1"/>
    <property type="molecule type" value="Genomic_DNA"/>
</dbReference>
<evidence type="ECO:0000313" key="2">
    <source>
        <dbReference type="EMBL" id="MBW7475107.1"/>
    </source>
</evidence>
<keyword evidence="1" id="KW-0472">Membrane</keyword>
<keyword evidence="1" id="KW-0812">Transmembrane</keyword>